<dbReference type="GO" id="GO:0010330">
    <property type="term" value="C:cellulose synthase complex"/>
    <property type="evidence" value="ECO:0007669"/>
    <property type="project" value="InterPro"/>
</dbReference>
<dbReference type="GO" id="GO:2001006">
    <property type="term" value="P:regulation of cellulose biosynthetic process"/>
    <property type="evidence" value="ECO:0007669"/>
    <property type="project" value="InterPro"/>
</dbReference>
<dbReference type="PANTHER" id="PTHR46369">
    <property type="entry name" value="PROTEIN CELLULOSE SYNTHASE INTERACTIVE 1"/>
    <property type="match status" value="1"/>
</dbReference>
<sequence>MNDGTDAVEALEVVSLLAQTKQNVNTTYSPWSALAEVISRLQPLVCFLAEGTASVQDKEIEVLSRLCGEKPVVVGDLLVSNLRAIGASSNRILKSTSLIQA</sequence>
<dbReference type="PANTHER" id="PTHR46369:SF1">
    <property type="entry name" value="PROTEIN CELLULOSE SYNTHASE INTERACTIVE 3"/>
    <property type="match status" value="1"/>
</dbReference>
<accession>A0AA35V5V1</accession>
<reference evidence="1" key="1">
    <citation type="submission" date="2023-04" db="EMBL/GenBank/DDBJ databases">
        <authorList>
            <person name="Vijverberg K."/>
            <person name="Xiong W."/>
            <person name="Schranz E."/>
        </authorList>
    </citation>
    <scope>NUCLEOTIDE SEQUENCE</scope>
</reference>
<gene>
    <name evidence="1" type="ORF">LSALG_LOCUS3358</name>
</gene>
<dbReference type="AlphaFoldDB" id="A0AA35V5V1"/>
<name>A0AA35V5V1_LACSI</name>
<dbReference type="EMBL" id="OX465086">
    <property type="protein sequence ID" value="CAI9262628.1"/>
    <property type="molecule type" value="Genomic_DNA"/>
</dbReference>
<organism evidence="1 2">
    <name type="scientific">Lactuca saligna</name>
    <name type="common">Willowleaf lettuce</name>
    <dbReference type="NCBI Taxonomy" id="75948"/>
    <lineage>
        <taxon>Eukaryota</taxon>
        <taxon>Viridiplantae</taxon>
        <taxon>Streptophyta</taxon>
        <taxon>Embryophyta</taxon>
        <taxon>Tracheophyta</taxon>
        <taxon>Spermatophyta</taxon>
        <taxon>Magnoliopsida</taxon>
        <taxon>eudicotyledons</taxon>
        <taxon>Gunneridae</taxon>
        <taxon>Pentapetalae</taxon>
        <taxon>asterids</taxon>
        <taxon>campanulids</taxon>
        <taxon>Asterales</taxon>
        <taxon>Asteraceae</taxon>
        <taxon>Cichorioideae</taxon>
        <taxon>Cichorieae</taxon>
        <taxon>Lactucinae</taxon>
        <taxon>Lactuca</taxon>
    </lineage>
</organism>
<dbReference type="Proteomes" id="UP001177003">
    <property type="component" value="Chromosome 0"/>
</dbReference>
<proteinExistence type="predicted"/>
<dbReference type="GO" id="GO:0051211">
    <property type="term" value="P:anisotropic cell growth"/>
    <property type="evidence" value="ECO:0007669"/>
    <property type="project" value="InterPro"/>
</dbReference>
<dbReference type="InterPro" id="IPR044297">
    <property type="entry name" value="CSI1/2/3"/>
</dbReference>
<evidence type="ECO:0000313" key="2">
    <source>
        <dbReference type="Proteomes" id="UP001177003"/>
    </source>
</evidence>
<dbReference type="GO" id="GO:0008017">
    <property type="term" value="F:microtubule binding"/>
    <property type="evidence" value="ECO:0007669"/>
    <property type="project" value="InterPro"/>
</dbReference>
<protein>
    <submittedName>
        <fullName evidence="1">Uncharacterized protein</fullName>
    </submittedName>
</protein>
<keyword evidence="2" id="KW-1185">Reference proteome</keyword>
<evidence type="ECO:0000313" key="1">
    <source>
        <dbReference type="EMBL" id="CAI9262628.1"/>
    </source>
</evidence>